<dbReference type="Gene3D" id="3.90.228.10">
    <property type="match status" value="1"/>
</dbReference>
<dbReference type="SMART" id="SM00506">
    <property type="entry name" value="A1pp"/>
    <property type="match status" value="1"/>
</dbReference>
<dbReference type="FunFam" id="3.90.228.10:FF:000008">
    <property type="entry name" value="Poly [ADP-ribose] polymerase"/>
    <property type="match status" value="1"/>
</dbReference>
<proteinExistence type="predicted"/>
<evidence type="ECO:0000313" key="12">
    <source>
        <dbReference type="Proteomes" id="UP000225706"/>
    </source>
</evidence>
<dbReference type="GO" id="GO:0005737">
    <property type="term" value="C:cytoplasm"/>
    <property type="evidence" value="ECO:0007669"/>
    <property type="project" value="TreeGrafter"/>
</dbReference>
<evidence type="ECO:0000256" key="4">
    <source>
        <dbReference type="ARBA" id="ARBA00023027"/>
    </source>
</evidence>
<dbReference type="GO" id="GO:0003714">
    <property type="term" value="F:transcription corepressor activity"/>
    <property type="evidence" value="ECO:0007669"/>
    <property type="project" value="TreeGrafter"/>
</dbReference>
<dbReference type="AlphaFoldDB" id="A0A2B4RIL4"/>
<dbReference type="Gene3D" id="3.30.720.50">
    <property type="match status" value="1"/>
</dbReference>
<keyword evidence="12" id="KW-1185">Reference proteome</keyword>
<dbReference type="GO" id="GO:0005634">
    <property type="term" value="C:nucleus"/>
    <property type="evidence" value="ECO:0007669"/>
    <property type="project" value="UniProtKB-SubCell"/>
</dbReference>
<evidence type="ECO:0000259" key="10">
    <source>
        <dbReference type="PROSITE" id="PS51154"/>
    </source>
</evidence>
<evidence type="ECO:0000256" key="7">
    <source>
        <dbReference type="SAM" id="MobiDB-lite"/>
    </source>
</evidence>
<dbReference type="Proteomes" id="UP000225706">
    <property type="component" value="Unassembled WGS sequence"/>
</dbReference>
<evidence type="ECO:0000256" key="2">
    <source>
        <dbReference type="ARBA" id="ARBA00022676"/>
    </source>
</evidence>
<dbReference type="PROSITE" id="PS51059">
    <property type="entry name" value="PARP_CATALYTIC"/>
    <property type="match status" value="1"/>
</dbReference>
<dbReference type="InterPro" id="IPR004170">
    <property type="entry name" value="WWE_dom"/>
</dbReference>
<protein>
    <recommendedName>
        <fullName evidence="6">Poly [ADP-ribose] polymerase</fullName>
        <shortName evidence="6">PARP</shortName>
        <ecNumber evidence="6">2.4.2.-</ecNumber>
    </recommendedName>
</protein>
<dbReference type="PANTHER" id="PTHR14453">
    <property type="entry name" value="PARP/ZINC FINGER CCCH TYPE DOMAIN CONTAINING PROTEIN"/>
    <property type="match status" value="1"/>
</dbReference>
<evidence type="ECO:0000256" key="5">
    <source>
        <dbReference type="ARBA" id="ARBA00023242"/>
    </source>
</evidence>
<keyword evidence="2 6" id="KW-0328">Glycosyltransferase</keyword>
<dbReference type="OrthoDB" id="5966295at2759"/>
<dbReference type="PROSITE" id="PS50918">
    <property type="entry name" value="WWE"/>
    <property type="match status" value="1"/>
</dbReference>
<dbReference type="InterPro" id="IPR052056">
    <property type="entry name" value="Mono-ARTD/PARP"/>
</dbReference>
<evidence type="ECO:0000313" key="11">
    <source>
        <dbReference type="EMBL" id="PFX17026.1"/>
    </source>
</evidence>
<feature type="domain" description="Macro" evidence="10">
    <location>
        <begin position="19"/>
        <end position="195"/>
    </location>
</feature>
<dbReference type="Pfam" id="PF01661">
    <property type="entry name" value="Macro"/>
    <property type="match status" value="1"/>
</dbReference>
<dbReference type="EC" id="2.4.2.-" evidence="6"/>
<dbReference type="STRING" id="50429.A0A2B4RIL4"/>
<dbReference type="Pfam" id="PF00644">
    <property type="entry name" value="PARP"/>
    <property type="match status" value="1"/>
</dbReference>
<feature type="domain" description="WWE" evidence="8">
    <location>
        <begin position="327"/>
        <end position="406"/>
    </location>
</feature>
<dbReference type="InterPro" id="IPR043472">
    <property type="entry name" value="Macro_dom-like"/>
</dbReference>
<comment type="caution">
    <text evidence="11">The sequence shown here is derived from an EMBL/GenBank/DDBJ whole genome shotgun (WGS) entry which is preliminary data.</text>
</comment>
<feature type="region of interest" description="Disordered" evidence="7">
    <location>
        <begin position="192"/>
        <end position="225"/>
    </location>
</feature>
<evidence type="ECO:0000256" key="1">
    <source>
        <dbReference type="ARBA" id="ARBA00004123"/>
    </source>
</evidence>
<dbReference type="InterPro" id="IPR002589">
    <property type="entry name" value="Macro_dom"/>
</dbReference>
<dbReference type="GO" id="GO:0010629">
    <property type="term" value="P:negative regulation of gene expression"/>
    <property type="evidence" value="ECO:0007669"/>
    <property type="project" value="TreeGrafter"/>
</dbReference>
<organism evidence="11 12">
    <name type="scientific">Stylophora pistillata</name>
    <name type="common">Smooth cauliflower coral</name>
    <dbReference type="NCBI Taxonomy" id="50429"/>
    <lineage>
        <taxon>Eukaryota</taxon>
        <taxon>Metazoa</taxon>
        <taxon>Cnidaria</taxon>
        <taxon>Anthozoa</taxon>
        <taxon>Hexacorallia</taxon>
        <taxon>Scleractinia</taxon>
        <taxon>Astrocoeniina</taxon>
        <taxon>Pocilloporidae</taxon>
        <taxon>Stylophora</taxon>
    </lineage>
</organism>
<dbReference type="SUPFAM" id="SSF117839">
    <property type="entry name" value="WWE domain"/>
    <property type="match status" value="1"/>
</dbReference>
<evidence type="ECO:0000259" key="8">
    <source>
        <dbReference type="PROSITE" id="PS50918"/>
    </source>
</evidence>
<dbReference type="InterPro" id="IPR037197">
    <property type="entry name" value="WWE_dom_sf"/>
</dbReference>
<dbReference type="SUPFAM" id="SSF52949">
    <property type="entry name" value="Macro domain-like"/>
    <property type="match status" value="1"/>
</dbReference>
<comment type="subcellular location">
    <subcellularLocation>
        <location evidence="1">Nucleus</location>
    </subcellularLocation>
</comment>
<dbReference type="PROSITE" id="PS51154">
    <property type="entry name" value="MACRO"/>
    <property type="match status" value="1"/>
</dbReference>
<keyword evidence="3 6" id="KW-0808">Transferase</keyword>
<dbReference type="PANTHER" id="PTHR14453:SF67">
    <property type="entry name" value="POLY [ADP-RIBOSE] POLYMERASE"/>
    <property type="match status" value="1"/>
</dbReference>
<sequence>MLLAFQQAHQRYPFSSHAGVSQRMHFHCPLKVEVTNGDLTQESSTEAIMNIISTDMNMNNAGDLSKAIARQSGPQVQQECNQLGKQSPGTAVLTKGGNLQVPHIIHIIPGSSDKKHLQQCLEEGLRVADSNNFQAISIPCVGTGGYGLTGADSAQLTFKALNAFSVRCKSIQKVRVVVFQVSMMQEFLQEQKKQPVQDIEEEDSDSENAAARPTRRLRRRQAPAQDNEHFVKISVIGKDKLSVGKAVESLKKGFSDACTMEKVESEVVSQLSDKQRDILRKKSKDRDVKLEIEDDVDRIVVRGEPAEVSGMVGEIWKEINERTKKKQEEEQAKLVSKNVEWSYELRGTKMAFAPKANAKIELAYSKEEHVVQVSLRGDEFVIDLKRNSGRGQTSGEQITLTRKVKGADEAVGIALPKHWAPMPGHDSTVHKVQLLPGSHEYQDVVRKFQATTGGVNIQKIERVQNPHLYQSYMVRKQKMDKDTGGNSERQLFHGTDAKNVNHINTQGFNRSFCGAHGTAYGRGVYFARDAQYSVGYARGGGYGGRHMYLAKVLVGQYCVGNSSMIVPPPKHPSKPEILYDSVVNNQSNPSIFVVFFDNQCYPEYLITF</sequence>
<dbReference type="SUPFAM" id="SSF56399">
    <property type="entry name" value="ADP-ribosylation"/>
    <property type="match status" value="1"/>
</dbReference>
<gene>
    <name evidence="11" type="primary">Parp14</name>
    <name evidence="11" type="ORF">AWC38_SpisGene18671</name>
</gene>
<name>A0A2B4RIL4_STYPI</name>
<keyword evidence="4 6" id="KW-0520">NAD</keyword>
<feature type="domain" description="PARP catalytic" evidence="9">
    <location>
        <begin position="415"/>
        <end position="608"/>
    </location>
</feature>
<keyword evidence="5" id="KW-0539">Nucleus</keyword>
<dbReference type="InterPro" id="IPR012317">
    <property type="entry name" value="Poly(ADP-ribose)pol_cat_dom"/>
</dbReference>
<dbReference type="CDD" id="cd01439">
    <property type="entry name" value="TCCD_inducible_PARP_like"/>
    <property type="match status" value="1"/>
</dbReference>
<dbReference type="EMBL" id="LSMT01000502">
    <property type="protein sequence ID" value="PFX17026.1"/>
    <property type="molecule type" value="Genomic_DNA"/>
</dbReference>
<evidence type="ECO:0000256" key="3">
    <source>
        <dbReference type="ARBA" id="ARBA00022679"/>
    </source>
</evidence>
<dbReference type="Gene3D" id="3.40.220.10">
    <property type="entry name" value="Leucine Aminopeptidase, subunit E, domain 1"/>
    <property type="match status" value="1"/>
</dbReference>
<accession>A0A2B4RIL4</accession>
<reference evidence="12" key="1">
    <citation type="journal article" date="2017" name="bioRxiv">
        <title>Comparative analysis of the genomes of Stylophora pistillata and Acropora digitifera provides evidence for extensive differences between species of corals.</title>
        <authorList>
            <person name="Voolstra C.R."/>
            <person name="Li Y."/>
            <person name="Liew Y.J."/>
            <person name="Baumgarten S."/>
            <person name="Zoccola D."/>
            <person name="Flot J.-F."/>
            <person name="Tambutte S."/>
            <person name="Allemand D."/>
            <person name="Aranda M."/>
        </authorList>
    </citation>
    <scope>NUCLEOTIDE SEQUENCE [LARGE SCALE GENOMIC DNA]</scope>
</reference>
<dbReference type="GO" id="GO:0003950">
    <property type="term" value="F:NAD+ poly-ADP-ribosyltransferase activity"/>
    <property type="evidence" value="ECO:0007669"/>
    <property type="project" value="UniProtKB-UniRule"/>
</dbReference>
<evidence type="ECO:0000259" key="9">
    <source>
        <dbReference type="PROSITE" id="PS51059"/>
    </source>
</evidence>
<evidence type="ECO:0000256" key="6">
    <source>
        <dbReference type="RuleBase" id="RU362114"/>
    </source>
</evidence>